<dbReference type="EMBL" id="ASHM01015640">
    <property type="protein sequence ID" value="PNX97519.1"/>
    <property type="molecule type" value="Genomic_DNA"/>
</dbReference>
<reference evidence="1 2" key="1">
    <citation type="journal article" date="2014" name="Am. J. Bot.">
        <title>Genome assembly and annotation for red clover (Trifolium pratense; Fabaceae).</title>
        <authorList>
            <person name="Istvanek J."/>
            <person name="Jaros M."/>
            <person name="Krenek A."/>
            <person name="Repkova J."/>
        </authorList>
    </citation>
    <scope>NUCLEOTIDE SEQUENCE [LARGE SCALE GENOMIC DNA]</scope>
    <source>
        <strain evidence="2">cv. Tatra</strain>
        <tissue evidence="1">Young leaves</tissue>
    </source>
</reference>
<accession>A0A2K3N3G3</accession>
<comment type="caution">
    <text evidence="1">The sequence shown here is derived from an EMBL/GenBank/DDBJ whole genome shotgun (WGS) entry which is preliminary data.</text>
</comment>
<proteinExistence type="predicted"/>
<organism evidence="1 2">
    <name type="scientific">Trifolium pratense</name>
    <name type="common">Red clover</name>
    <dbReference type="NCBI Taxonomy" id="57577"/>
    <lineage>
        <taxon>Eukaryota</taxon>
        <taxon>Viridiplantae</taxon>
        <taxon>Streptophyta</taxon>
        <taxon>Embryophyta</taxon>
        <taxon>Tracheophyta</taxon>
        <taxon>Spermatophyta</taxon>
        <taxon>Magnoliopsida</taxon>
        <taxon>eudicotyledons</taxon>
        <taxon>Gunneridae</taxon>
        <taxon>Pentapetalae</taxon>
        <taxon>rosids</taxon>
        <taxon>fabids</taxon>
        <taxon>Fabales</taxon>
        <taxon>Fabaceae</taxon>
        <taxon>Papilionoideae</taxon>
        <taxon>50 kb inversion clade</taxon>
        <taxon>NPAAA clade</taxon>
        <taxon>Hologalegina</taxon>
        <taxon>IRL clade</taxon>
        <taxon>Trifolieae</taxon>
        <taxon>Trifolium</taxon>
    </lineage>
</organism>
<dbReference type="AlphaFoldDB" id="A0A2K3N3G3"/>
<sequence length="40" mass="4410">MPSGLYKQVEGLDGRVAREYRKADDGGSGEIADSYYEKVV</sequence>
<dbReference type="Proteomes" id="UP000236291">
    <property type="component" value="Unassembled WGS sequence"/>
</dbReference>
<protein>
    <submittedName>
        <fullName evidence="1">Uncharacterized protein</fullName>
    </submittedName>
</protein>
<gene>
    <name evidence="1" type="ORF">L195_g020748</name>
</gene>
<evidence type="ECO:0000313" key="1">
    <source>
        <dbReference type="EMBL" id="PNX97519.1"/>
    </source>
</evidence>
<name>A0A2K3N3G3_TRIPR</name>
<reference evidence="1 2" key="2">
    <citation type="journal article" date="2017" name="Front. Plant Sci.">
        <title>Gene Classification and Mining of Molecular Markers Useful in Red Clover (Trifolium pratense) Breeding.</title>
        <authorList>
            <person name="Istvanek J."/>
            <person name="Dluhosova J."/>
            <person name="Dluhos P."/>
            <person name="Patkova L."/>
            <person name="Nedelnik J."/>
            <person name="Repkova J."/>
        </authorList>
    </citation>
    <scope>NUCLEOTIDE SEQUENCE [LARGE SCALE GENOMIC DNA]</scope>
    <source>
        <strain evidence="2">cv. Tatra</strain>
        <tissue evidence="1">Young leaves</tissue>
    </source>
</reference>
<evidence type="ECO:0000313" key="2">
    <source>
        <dbReference type="Proteomes" id="UP000236291"/>
    </source>
</evidence>